<comment type="caution">
    <text evidence="1">The sequence shown here is derived from an EMBL/GenBank/DDBJ whole genome shotgun (WGS) entry which is preliminary data.</text>
</comment>
<sequence>MVSTYFSYDLIHRDMRASLQRVSDEAIVARQTAYYKENIGKVSTVDEFLDDYQLYSYAMKAFGLEDMTYAVAFMRKVLESDLNDDNSFANKLTDERYREFAAAFNFSTTTATVQTDAQLDEMIGLYGQTITDADEAVEEETRYYNVMMGNITSVDQLLGNERLRSYVFTAYGIDEKTYSREMVRNVLTSDPADPASYINTVTKPQLDTIKTQLADAQEALKDEDLTAAEKAALYQKISSYQNSIATLNAYVDLAATYDFNADGSVPASGRAQSEEMAKHVNELYILSASRVSSSAAKLNKEYFEEKIGSITTVSELVNDSRMLSYIRTAFDLTGVTIVKATIENILTSDPDDPDSYINKFGKGNKDFLALRMAFNFQTDGTLAAGDTAQTQTQTATTSGRYMSRYDDKDVEADEKALTLFKADMMSVTSVADFMESDAVYNYALKAVGLDPATANPRTIKQVLQSDLSNPKSYVYTLKDERYVTLATLFNFTADGSAGAPLLAQAELDVQSTAKEYIVAKSAFGTEDDKKLAEAEAEYYSSEIQKVKSLADLLAEPRLLAFVMTAHDIDPASVDLKTLYDIFTSDLDDRDSFINSEADPKFRSLVASFNFDQEGNLVRTDTEGVQTKRGLYEALDNYIRQTLEEEAGNDNQGVRLALYFERKGMEITSYYDILADTALQEFINVTYGIPDEMSGADVDMQVKMMERYFDIEDFQDPQKLKKVIERFTVMYDTTYNVTYDPILAIFDSSGSAGVSADTLLAMAQLKSG</sequence>
<accession>A0AAE3U1I2</accession>
<dbReference type="RefSeq" id="WP_311785787.1">
    <property type="nucleotide sequence ID" value="NZ_JALDYY010000002.1"/>
</dbReference>
<dbReference type="Proteomes" id="UP001161580">
    <property type="component" value="Unassembled WGS sequence"/>
</dbReference>
<protein>
    <submittedName>
        <fullName evidence="1">DUF1217 domain-containing protein</fullName>
    </submittedName>
</protein>
<dbReference type="SUPFAM" id="SSF158837">
    <property type="entry name" value="AGR C 984p-like"/>
    <property type="match status" value="5"/>
</dbReference>
<organism evidence="1 2">
    <name type="scientific">Ferirhizobium litorale</name>
    <dbReference type="NCBI Taxonomy" id="2927786"/>
    <lineage>
        <taxon>Bacteria</taxon>
        <taxon>Pseudomonadati</taxon>
        <taxon>Pseudomonadota</taxon>
        <taxon>Alphaproteobacteria</taxon>
        <taxon>Hyphomicrobiales</taxon>
        <taxon>Rhizobiaceae</taxon>
        <taxon>Ferirhizobium</taxon>
    </lineage>
</organism>
<dbReference type="InterPro" id="IPR010626">
    <property type="entry name" value="DUF1217"/>
</dbReference>
<evidence type="ECO:0000313" key="1">
    <source>
        <dbReference type="EMBL" id="MDI7921627.1"/>
    </source>
</evidence>
<dbReference type="AlphaFoldDB" id="A0AAE3U1I2"/>
<evidence type="ECO:0000313" key="2">
    <source>
        <dbReference type="Proteomes" id="UP001161580"/>
    </source>
</evidence>
<keyword evidence="2" id="KW-1185">Reference proteome</keyword>
<dbReference type="Gene3D" id="1.10.3700.10">
    <property type="entry name" value="AGR C 984p-like"/>
    <property type="match status" value="3"/>
</dbReference>
<proteinExistence type="predicted"/>
<reference evidence="1" key="1">
    <citation type="submission" date="2022-03" db="EMBL/GenBank/DDBJ databases">
        <title>Fererhizobium litorale gen. nov., sp. nov., isolated from sandy sediments of the Sea of Japan seashore.</title>
        <authorList>
            <person name="Romanenko L."/>
            <person name="Kurilenko V."/>
            <person name="Otstavnykh N."/>
            <person name="Svetashev V."/>
            <person name="Tekutyeva L."/>
            <person name="Isaeva M."/>
            <person name="Mikhailov V."/>
        </authorList>
    </citation>
    <scope>NUCLEOTIDE SEQUENCE</scope>
    <source>
        <strain evidence="1">KMM 9576</strain>
    </source>
</reference>
<name>A0AAE3U1I2_9HYPH</name>
<gene>
    <name evidence="1" type="ORF">MRS75_05955</name>
</gene>
<dbReference type="InterPro" id="IPR023157">
    <property type="entry name" value="AGR-C-984p-like_sf"/>
</dbReference>
<dbReference type="Pfam" id="PF06748">
    <property type="entry name" value="DUF1217"/>
    <property type="match status" value="3"/>
</dbReference>
<dbReference type="EMBL" id="JALDYZ010000002">
    <property type="protein sequence ID" value="MDI7921627.1"/>
    <property type="molecule type" value="Genomic_DNA"/>
</dbReference>